<feature type="signal peptide" evidence="2">
    <location>
        <begin position="1"/>
        <end position="25"/>
    </location>
</feature>
<feature type="region of interest" description="Disordered" evidence="1">
    <location>
        <begin position="42"/>
        <end position="90"/>
    </location>
</feature>
<keyword evidence="2" id="KW-0732">Signal</keyword>
<evidence type="ECO:0000313" key="3">
    <source>
        <dbReference type="EMBL" id="SCG73560.1"/>
    </source>
</evidence>
<evidence type="ECO:0000256" key="1">
    <source>
        <dbReference type="SAM" id="MobiDB-lite"/>
    </source>
</evidence>
<gene>
    <name evidence="3" type="ORF">GA0070614_5246</name>
</gene>
<dbReference type="RefSeq" id="WP_088978412.1">
    <property type="nucleotide sequence ID" value="NZ_LT607753.1"/>
</dbReference>
<accession>A0A1C5JSJ3</accession>
<sequence>MTEPGRRRARLAAVLVLLVPLAACGQQPVAPLPVLPPTAAATGPATPVTASASGPETPATLAATRRPPAPVRPGPTGRGTPTPSPTPRPSACLGPVRYDLVLADTELSQFRSLCLTVGGVLRIQGIGPGEVTVDREELVSQHYEAGVVDIRFVRAGTVAVRIPRDGVPHTVTVVAVPA</sequence>
<protein>
    <submittedName>
        <fullName evidence="3">Uncharacterized protein</fullName>
    </submittedName>
</protein>
<evidence type="ECO:0000256" key="2">
    <source>
        <dbReference type="SAM" id="SignalP"/>
    </source>
</evidence>
<dbReference type="OrthoDB" id="3395498at2"/>
<dbReference type="AlphaFoldDB" id="A0A1C5JSJ3"/>
<evidence type="ECO:0000313" key="4">
    <source>
        <dbReference type="Proteomes" id="UP000198215"/>
    </source>
</evidence>
<reference evidence="4" key="1">
    <citation type="submission" date="2016-06" db="EMBL/GenBank/DDBJ databases">
        <authorList>
            <person name="Varghese N."/>
            <person name="Submissions Spin"/>
        </authorList>
    </citation>
    <scope>NUCLEOTIDE SEQUENCE [LARGE SCALE GENOMIC DNA]</scope>
    <source>
        <strain evidence="4">DSM 45161</strain>
    </source>
</reference>
<organism evidence="3 4">
    <name type="scientific">Micromonospora coxensis</name>
    <dbReference type="NCBI Taxonomy" id="356852"/>
    <lineage>
        <taxon>Bacteria</taxon>
        <taxon>Bacillati</taxon>
        <taxon>Actinomycetota</taxon>
        <taxon>Actinomycetes</taxon>
        <taxon>Micromonosporales</taxon>
        <taxon>Micromonosporaceae</taxon>
        <taxon>Micromonospora</taxon>
    </lineage>
</organism>
<dbReference type="Proteomes" id="UP000198215">
    <property type="component" value="Chromosome I"/>
</dbReference>
<proteinExistence type="predicted"/>
<feature type="compositionally biased region" description="Low complexity" evidence="1">
    <location>
        <begin position="42"/>
        <end position="66"/>
    </location>
</feature>
<keyword evidence="4" id="KW-1185">Reference proteome</keyword>
<feature type="chain" id="PRO_5008720041" evidence="2">
    <location>
        <begin position="26"/>
        <end position="178"/>
    </location>
</feature>
<name>A0A1C5JSJ3_9ACTN</name>
<dbReference type="EMBL" id="LT607753">
    <property type="protein sequence ID" value="SCG73560.1"/>
    <property type="molecule type" value="Genomic_DNA"/>
</dbReference>